<evidence type="ECO:0000256" key="1">
    <source>
        <dbReference type="SAM" id="Phobius"/>
    </source>
</evidence>
<protein>
    <submittedName>
        <fullName evidence="2">Uncharacterized protein</fullName>
    </submittedName>
</protein>
<name>A0A8D8R5T9_9HEMI</name>
<proteinExistence type="predicted"/>
<reference evidence="2" key="1">
    <citation type="submission" date="2021-05" db="EMBL/GenBank/DDBJ databases">
        <authorList>
            <person name="Alioto T."/>
            <person name="Alioto T."/>
            <person name="Gomez Garrido J."/>
        </authorList>
    </citation>
    <scope>NUCLEOTIDE SEQUENCE</scope>
</reference>
<sequence length="117" mass="13762">MYYLLFPLFLPFLPPVLPLAPFISLPFSFLYYLFLPPILPTSCSLYFPSFHLSIFSLLFTCLEIKERDSPPPRQVRKLEILSITRKYLFQNLHTINICFADFRTIDVIDSPICYQFG</sequence>
<accession>A0A8D8R5T9</accession>
<organism evidence="2">
    <name type="scientific">Cacopsylla melanoneura</name>
    <dbReference type="NCBI Taxonomy" id="428564"/>
    <lineage>
        <taxon>Eukaryota</taxon>
        <taxon>Metazoa</taxon>
        <taxon>Ecdysozoa</taxon>
        <taxon>Arthropoda</taxon>
        <taxon>Hexapoda</taxon>
        <taxon>Insecta</taxon>
        <taxon>Pterygota</taxon>
        <taxon>Neoptera</taxon>
        <taxon>Paraneoptera</taxon>
        <taxon>Hemiptera</taxon>
        <taxon>Sternorrhyncha</taxon>
        <taxon>Psylloidea</taxon>
        <taxon>Psyllidae</taxon>
        <taxon>Psyllinae</taxon>
        <taxon>Cacopsylla</taxon>
    </lineage>
</organism>
<dbReference type="AlphaFoldDB" id="A0A8D8R5T9"/>
<feature type="transmembrane region" description="Helical" evidence="1">
    <location>
        <begin position="45"/>
        <end position="64"/>
    </location>
</feature>
<keyword evidence="1" id="KW-0472">Membrane</keyword>
<evidence type="ECO:0000313" key="2">
    <source>
        <dbReference type="EMBL" id="CAG6643717.1"/>
    </source>
</evidence>
<dbReference type="EMBL" id="HBUF01128615">
    <property type="protein sequence ID" value="CAG6643717.1"/>
    <property type="molecule type" value="Transcribed_RNA"/>
</dbReference>
<keyword evidence="1" id="KW-0812">Transmembrane</keyword>
<feature type="transmembrane region" description="Helical" evidence="1">
    <location>
        <begin position="12"/>
        <end position="33"/>
    </location>
</feature>
<keyword evidence="1" id="KW-1133">Transmembrane helix</keyword>